<proteinExistence type="predicted"/>
<reference evidence="2 3" key="1">
    <citation type="submission" date="2016-07" db="EMBL/GenBank/DDBJ databases">
        <title>Pervasive Adenine N6-methylation of Active Genes in Fungi.</title>
        <authorList>
            <consortium name="DOE Joint Genome Institute"/>
            <person name="Mondo S.J."/>
            <person name="Dannebaum R.O."/>
            <person name="Kuo R.C."/>
            <person name="Labutti K."/>
            <person name="Haridas S."/>
            <person name="Kuo A."/>
            <person name="Salamov A."/>
            <person name="Ahrendt S.R."/>
            <person name="Lipzen A."/>
            <person name="Sullivan W."/>
            <person name="Andreopoulos W.B."/>
            <person name="Clum A."/>
            <person name="Lindquist E."/>
            <person name="Daum C."/>
            <person name="Ramamoorthy G.K."/>
            <person name="Gryganskyi A."/>
            <person name="Culley D."/>
            <person name="Magnuson J.K."/>
            <person name="James T.Y."/>
            <person name="O'Malley M.A."/>
            <person name="Stajich J.E."/>
            <person name="Spatafora J.W."/>
            <person name="Visel A."/>
            <person name="Grigoriev I.V."/>
        </authorList>
    </citation>
    <scope>NUCLEOTIDE SEQUENCE [LARGE SCALE GENOMIC DNA]</scope>
    <source>
        <strain evidence="2 3">12-1054</strain>
    </source>
</reference>
<accession>A0A1Y2FBP9</accession>
<comment type="caution">
    <text evidence="2">The sequence shown here is derived from an EMBL/GenBank/DDBJ whole genome shotgun (WGS) entry which is preliminary data.</text>
</comment>
<dbReference type="AlphaFoldDB" id="A0A1Y2FBP9"/>
<name>A0A1Y2FBP9_PROLT</name>
<dbReference type="RefSeq" id="XP_040724715.1">
    <property type="nucleotide sequence ID" value="XM_040872198.1"/>
</dbReference>
<gene>
    <name evidence="2" type="ORF">BCR37DRAFT_41148</name>
</gene>
<protein>
    <submittedName>
        <fullName evidence="2">Uncharacterized protein</fullName>
    </submittedName>
</protein>
<evidence type="ECO:0000313" key="3">
    <source>
        <dbReference type="Proteomes" id="UP000193685"/>
    </source>
</evidence>
<organism evidence="2 3">
    <name type="scientific">Protomyces lactucae-debilis</name>
    <dbReference type="NCBI Taxonomy" id="2754530"/>
    <lineage>
        <taxon>Eukaryota</taxon>
        <taxon>Fungi</taxon>
        <taxon>Dikarya</taxon>
        <taxon>Ascomycota</taxon>
        <taxon>Taphrinomycotina</taxon>
        <taxon>Taphrinomycetes</taxon>
        <taxon>Taphrinales</taxon>
        <taxon>Protomycetaceae</taxon>
        <taxon>Protomyces</taxon>
    </lineage>
</organism>
<evidence type="ECO:0000256" key="1">
    <source>
        <dbReference type="SAM" id="SignalP"/>
    </source>
</evidence>
<dbReference type="GeneID" id="63788797"/>
<keyword evidence="3" id="KW-1185">Reference proteome</keyword>
<feature type="chain" id="PRO_5013141590" evidence="1">
    <location>
        <begin position="28"/>
        <end position="220"/>
    </location>
</feature>
<sequence length="220" mass="24841">MLSSPSATAIFWALLLLLTNILPGSPADAHGCRQLQVTKWRSDSISDIRNHHDPKEVLPNSDLKLCRARAWSSQDRDQASRALLNDFKEESATNSDQCLNLKCATCVPTVNPVGTRSGSGDAEYPVFDELNHRCWIPMASIQLWRCHTSDDVKFVLKNGTTQNCKFDNVVNRLKDTYDAVMVDEFLMKRQKFSDRDILRTIRTEKNPASTIGINKDVKCK</sequence>
<feature type="signal peptide" evidence="1">
    <location>
        <begin position="1"/>
        <end position="27"/>
    </location>
</feature>
<dbReference type="Proteomes" id="UP000193685">
    <property type="component" value="Unassembled WGS sequence"/>
</dbReference>
<keyword evidence="1" id="KW-0732">Signal</keyword>
<dbReference type="EMBL" id="MCFI01000011">
    <property type="protein sequence ID" value="ORY81339.1"/>
    <property type="molecule type" value="Genomic_DNA"/>
</dbReference>
<evidence type="ECO:0000313" key="2">
    <source>
        <dbReference type="EMBL" id="ORY81339.1"/>
    </source>
</evidence>